<keyword evidence="1" id="KW-0472">Membrane</keyword>
<evidence type="ECO:0000313" key="3">
    <source>
        <dbReference type="Proteomes" id="UP001156974"/>
    </source>
</evidence>
<evidence type="ECO:0000313" key="2">
    <source>
        <dbReference type="EMBL" id="MDI4669166.1"/>
    </source>
</evidence>
<feature type="transmembrane region" description="Helical" evidence="1">
    <location>
        <begin position="127"/>
        <end position="149"/>
    </location>
</feature>
<dbReference type="Proteomes" id="UP001156974">
    <property type="component" value="Unassembled WGS sequence"/>
</dbReference>
<sequence>MFLTDHFGLSLGALVVWGFMMAFFFNIFLYTATPKKNLILLFSSFIMFVSYFSSDSFFSWFSTTETYLHWAVWDLVTLSLILFFAKFVKDHKPTAFYYVSAGLLVNTVLFLAIYYDIYIKYTKEPWLLWDIYSFGVNIADFVMIVALIVDRDFLGLVKLKSYLSSLFKQKVAHPQA</sequence>
<keyword evidence="1" id="KW-1133">Transmembrane helix</keyword>
<dbReference type="EMBL" id="JAKUMG010000003">
    <property type="protein sequence ID" value="MDI4669166.1"/>
    <property type="molecule type" value="Genomic_DNA"/>
</dbReference>
<gene>
    <name evidence="2" type="ORF">MKZ47_08595</name>
</gene>
<comment type="caution">
    <text evidence="2">The sequence shown here is derived from an EMBL/GenBank/DDBJ whole genome shotgun (WGS) entry which is preliminary data.</text>
</comment>
<evidence type="ECO:0008006" key="4">
    <source>
        <dbReference type="Google" id="ProtNLM"/>
    </source>
</evidence>
<reference evidence="2 3" key="1">
    <citation type="submission" date="2022-02" db="EMBL/GenBank/DDBJ databases">
        <title>Genome analysis of Beneficial Microorganisms for Coral consortium from Pocillopora damicornis.</title>
        <authorList>
            <person name="Rosado P.M."/>
            <person name="Cardoso P.M."/>
            <person name="Rosado J.G."/>
            <person name="Schultz J."/>
            <person name="Rocha U."/>
            <person name="Costa T.K."/>
            <person name="Peixoto R.S."/>
        </authorList>
    </citation>
    <scope>NUCLEOTIDE SEQUENCE [LARGE SCALE GENOMIC DNA]</scope>
    <source>
        <strain evidence="2 3">BMC5</strain>
    </source>
</reference>
<keyword evidence="1" id="KW-0812">Transmembrane</keyword>
<feature type="transmembrane region" description="Helical" evidence="1">
    <location>
        <begin position="6"/>
        <end position="31"/>
    </location>
</feature>
<evidence type="ECO:0000256" key="1">
    <source>
        <dbReference type="SAM" id="Phobius"/>
    </source>
</evidence>
<feature type="transmembrane region" description="Helical" evidence="1">
    <location>
        <begin position="95"/>
        <end position="115"/>
    </location>
</feature>
<organism evidence="2 3">
    <name type="scientific">Pseudoalteromonas shioyasakiensis</name>
    <dbReference type="NCBI Taxonomy" id="1190813"/>
    <lineage>
        <taxon>Bacteria</taxon>
        <taxon>Pseudomonadati</taxon>
        <taxon>Pseudomonadota</taxon>
        <taxon>Gammaproteobacteria</taxon>
        <taxon>Alteromonadales</taxon>
        <taxon>Pseudoalteromonadaceae</taxon>
        <taxon>Pseudoalteromonas</taxon>
    </lineage>
</organism>
<protein>
    <recommendedName>
        <fullName evidence="4">Membrane protein triplicated sequence</fullName>
    </recommendedName>
</protein>
<accession>A0ABT6TZ59</accession>
<dbReference type="RefSeq" id="WP_105174861.1">
    <property type="nucleotide sequence ID" value="NZ_JAKUMG010000003.1"/>
</dbReference>
<proteinExistence type="predicted"/>
<feature type="transmembrane region" description="Helical" evidence="1">
    <location>
        <begin position="67"/>
        <end position="88"/>
    </location>
</feature>
<keyword evidence="3" id="KW-1185">Reference proteome</keyword>
<feature type="transmembrane region" description="Helical" evidence="1">
    <location>
        <begin position="38"/>
        <end position="61"/>
    </location>
</feature>
<name>A0ABT6TZ59_9GAMM</name>